<proteinExistence type="predicted"/>
<gene>
    <name evidence="2" type="ORF">ZHD862_LOCUS30254</name>
</gene>
<dbReference type="GO" id="GO:0003676">
    <property type="term" value="F:nucleic acid binding"/>
    <property type="evidence" value="ECO:0007669"/>
    <property type="project" value="InterPro"/>
</dbReference>
<feature type="domain" description="CSD" evidence="1">
    <location>
        <begin position="34"/>
        <end position="101"/>
    </location>
</feature>
<dbReference type="Pfam" id="PF00313">
    <property type="entry name" value="CSD"/>
    <property type="match status" value="1"/>
</dbReference>
<evidence type="ECO:0000259" key="1">
    <source>
        <dbReference type="Pfam" id="PF00313"/>
    </source>
</evidence>
<dbReference type="Proteomes" id="UP000663864">
    <property type="component" value="Unassembled WGS sequence"/>
</dbReference>
<organism evidence="2 3">
    <name type="scientific">Rotaria sordida</name>
    <dbReference type="NCBI Taxonomy" id="392033"/>
    <lineage>
        <taxon>Eukaryota</taxon>
        <taxon>Metazoa</taxon>
        <taxon>Spiralia</taxon>
        <taxon>Gnathifera</taxon>
        <taxon>Rotifera</taxon>
        <taxon>Eurotatoria</taxon>
        <taxon>Bdelloidea</taxon>
        <taxon>Philodinida</taxon>
        <taxon>Philodinidae</taxon>
        <taxon>Rotaria</taxon>
    </lineage>
</organism>
<protein>
    <recommendedName>
        <fullName evidence="1">CSD domain-containing protein</fullName>
    </recommendedName>
</protein>
<evidence type="ECO:0000313" key="2">
    <source>
        <dbReference type="EMBL" id="CAF1345065.1"/>
    </source>
</evidence>
<dbReference type="InterPro" id="IPR012340">
    <property type="entry name" value="NA-bd_OB-fold"/>
</dbReference>
<comment type="caution">
    <text evidence="2">The sequence shown here is derived from an EMBL/GenBank/DDBJ whole genome shotgun (WGS) entry which is preliminary data.</text>
</comment>
<dbReference type="AlphaFoldDB" id="A0A815H079"/>
<dbReference type="Gene3D" id="2.40.50.140">
    <property type="entry name" value="Nucleic acid-binding proteins"/>
    <property type="match status" value="1"/>
</dbReference>
<reference evidence="2" key="1">
    <citation type="submission" date="2021-02" db="EMBL/GenBank/DDBJ databases">
        <authorList>
            <person name="Nowell W R."/>
        </authorList>
    </citation>
    <scope>NUCLEOTIDE SEQUENCE</scope>
</reference>
<name>A0A815H079_9BILA</name>
<dbReference type="InterPro" id="IPR002059">
    <property type="entry name" value="CSP_DNA-bd"/>
</dbReference>
<evidence type="ECO:0000313" key="3">
    <source>
        <dbReference type="Proteomes" id="UP000663864"/>
    </source>
</evidence>
<dbReference type="SUPFAM" id="SSF50249">
    <property type="entry name" value="Nucleic acid-binding proteins"/>
    <property type="match status" value="1"/>
</dbReference>
<accession>A0A815H079</accession>
<dbReference type="EMBL" id="CAJNOT010002812">
    <property type="protein sequence ID" value="CAF1345065.1"/>
    <property type="molecule type" value="Genomic_DNA"/>
</dbReference>
<sequence length="147" mass="16703">MAQLINDETTSAVPSASAISTNSTDSTEISKIYKGTIVKYIHGRNYGFIRISNIEKTEKKQIFFHKSHIIKSNFKPKVQEGDKCQFAIDAGVKGNIAKNIIINYRPIPTIKKNINNTNVTQENQFKATFFTKTMLEYFRFATNTNTQ</sequence>